<protein>
    <submittedName>
        <fullName evidence="3">Ca2+-binding EF-hand superfamily protein</fullName>
    </submittedName>
</protein>
<evidence type="ECO:0000313" key="3">
    <source>
        <dbReference type="EMBL" id="MDR7375690.1"/>
    </source>
</evidence>
<dbReference type="PROSITE" id="PS50222">
    <property type="entry name" value="EF_HAND_2"/>
    <property type="match status" value="1"/>
</dbReference>
<dbReference type="SUPFAM" id="SSF47473">
    <property type="entry name" value="EF-hand"/>
    <property type="match status" value="2"/>
</dbReference>
<dbReference type="Pfam" id="PF13202">
    <property type="entry name" value="EF-hand_5"/>
    <property type="match status" value="3"/>
</dbReference>
<feature type="compositionally biased region" description="Low complexity" evidence="1">
    <location>
        <begin position="1"/>
        <end position="22"/>
    </location>
</feature>
<reference evidence="3 4" key="1">
    <citation type="submission" date="2023-07" db="EMBL/GenBank/DDBJ databases">
        <title>Sorghum-associated microbial communities from plants grown in Nebraska, USA.</title>
        <authorList>
            <person name="Schachtman D."/>
        </authorList>
    </citation>
    <scope>NUCLEOTIDE SEQUENCE [LARGE SCALE GENOMIC DNA]</scope>
    <source>
        <strain evidence="3 4">BE313</strain>
    </source>
</reference>
<dbReference type="InterPro" id="IPR018247">
    <property type="entry name" value="EF_Hand_1_Ca_BS"/>
</dbReference>
<dbReference type="Gene3D" id="1.10.238.10">
    <property type="entry name" value="EF-hand"/>
    <property type="match status" value="2"/>
</dbReference>
<comment type="caution">
    <text evidence="3">The sequence shown here is derived from an EMBL/GenBank/DDBJ whole genome shotgun (WGS) entry which is preliminary data.</text>
</comment>
<evidence type="ECO:0000256" key="1">
    <source>
        <dbReference type="SAM" id="MobiDB-lite"/>
    </source>
</evidence>
<dbReference type="InterPro" id="IPR011992">
    <property type="entry name" value="EF-hand-dom_pair"/>
</dbReference>
<dbReference type="PROSITE" id="PS00018">
    <property type="entry name" value="EF_HAND_1"/>
    <property type="match status" value="3"/>
</dbReference>
<organism evidence="3 4">
    <name type="scientific">Rhodoferax ferrireducens</name>
    <dbReference type="NCBI Taxonomy" id="192843"/>
    <lineage>
        <taxon>Bacteria</taxon>
        <taxon>Pseudomonadati</taxon>
        <taxon>Pseudomonadota</taxon>
        <taxon>Betaproteobacteria</taxon>
        <taxon>Burkholderiales</taxon>
        <taxon>Comamonadaceae</taxon>
        <taxon>Rhodoferax</taxon>
    </lineage>
</organism>
<proteinExistence type="predicted"/>
<keyword evidence="4" id="KW-1185">Reference proteome</keyword>
<dbReference type="NCBIfam" id="NF041410">
    <property type="entry name" value="XopAW"/>
    <property type="match status" value="1"/>
</dbReference>
<dbReference type="InterPro" id="IPR002048">
    <property type="entry name" value="EF_hand_dom"/>
</dbReference>
<dbReference type="Proteomes" id="UP001180487">
    <property type="component" value="Unassembled WGS sequence"/>
</dbReference>
<feature type="region of interest" description="Disordered" evidence="1">
    <location>
        <begin position="109"/>
        <end position="159"/>
    </location>
</feature>
<name>A0ABU2C2Z3_9BURK</name>
<accession>A0ABU2C2Z3</accession>
<feature type="region of interest" description="Disordered" evidence="1">
    <location>
        <begin position="1"/>
        <end position="27"/>
    </location>
</feature>
<dbReference type="PANTHER" id="PTHR10827">
    <property type="entry name" value="RETICULOCALBIN"/>
    <property type="match status" value="1"/>
</dbReference>
<dbReference type="PANTHER" id="PTHR10827:SF85">
    <property type="entry name" value="CALCIUM-BINDING PROTEIN"/>
    <property type="match status" value="1"/>
</dbReference>
<sequence length="264" mass="26533">MSSISSVSNSSSAWAAANAPRSGNKDKLFAKVDVDSSGGVDSNELQTLLDKVSERTGITNTNTAAGLMTQLDGNADGSLNADELVNGITSIVPLPSTMEFAQTRASNDSFASLDADGDGKLSEAEFNAGRPQGAGDPPPAGPPPSSSSSDTTYDPLDTNKDGIVSAAEAAAGAANGTTSATGTMEALLQAIDSNRDGQLSDSEIDTLAQQVDSAMDTLQKASASSNGSDSIDLNQLAQQLLKQYTNMAAGSASAATGSTVSVTA</sequence>
<gene>
    <name evidence="3" type="ORF">J2X19_000348</name>
</gene>
<dbReference type="EMBL" id="JAVDXT010000001">
    <property type="protein sequence ID" value="MDR7375690.1"/>
    <property type="molecule type" value="Genomic_DNA"/>
</dbReference>
<dbReference type="SMART" id="SM00054">
    <property type="entry name" value="EFh"/>
    <property type="match status" value="4"/>
</dbReference>
<feature type="compositionally biased region" description="Pro residues" evidence="1">
    <location>
        <begin position="136"/>
        <end position="145"/>
    </location>
</feature>
<evidence type="ECO:0000259" key="2">
    <source>
        <dbReference type="PROSITE" id="PS50222"/>
    </source>
</evidence>
<feature type="domain" description="EF-hand" evidence="2">
    <location>
        <begin position="26"/>
        <end position="55"/>
    </location>
</feature>
<dbReference type="RefSeq" id="WP_310370073.1">
    <property type="nucleotide sequence ID" value="NZ_JAVDXT010000001.1"/>
</dbReference>
<evidence type="ECO:0000313" key="4">
    <source>
        <dbReference type="Proteomes" id="UP001180487"/>
    </source>
</evidence>